<dbReference type="InterPro" id="IPR000115">
    <property type="entry name" value="PRibGlycinamide_synth"/>
</dbReference>
<comment type="cofactor">
    <cofactor evidence="2">
        <name>Mg(2+)</name>
        <dbReference type="ChEBI" id="CHEBI:18420"/>
    </cofactor>
</comment>
<evidence type="ECO:0000256" key="4">
    <source>
        <dbReference type="ARBA" id="ARBA00013255"/>
    </source>
</evidence>
<keyword evidence="10" id="KW-0464">Manganese</keyword>
<name>A0A1M5A717_9THEO</name>
<dbReference type="InterPro" id="IPR011054">
    <property type="entry name" value="Rudment_hybrid_motif"/>
</dbReference>
<proteinExistence type="inferred from homology"/>
<dbReference type="FunFam" id="3.90.600.10:FF:000001">
    <property type="entry name" value="Trifunctional purine biosynthetic protein adenosine-3"/>
    <property type="match status" value="1"/>
</dbReference>
<dbReference type="InterPro" id="IPR020561">
    <property type="entry name" value="PRibGlycinamid_synth_ATP-grasp"/>
</dbReference>
<keyword evidence="6" id="KW-0479">Metal-binding</keyword>
<comment type="pathway">
    <text evidence="3 14">Purine metabolism; IMP biosynthesis via de novo pathway; N(1)-(5-phospho-D-ribosyl)glycinamide from 5-phospho-alpha-D-ribose 1-diphosphate: step 2/2.</text>
</comment>
<evidence type="ECO:0000256" key="10">
    <source>
        <dbReference type="ARBA" id="ARBA00023211"/>
    </source>
</evidence>
<dbReference type="Gene3D" id="3.40.50.20">
    <property type="match status" value="1"/>
</dbReference>
<evidence type="ECO:0000256" key="11">
    <source>
        <dbReference type="ARBA" id="ARBA00038345"/>
    </source>
</evidence>
<evidence type="ECO:0000259" key="16">
    <source>
        <dbReference type="PROSITE" id="PS50975"/>
    </source>
</evidence>
<dbReference type="InterPro" id="IPR016185">
    <property type="entry name" value="PreATP-grasp_dom_sf"/>
</dbReference>
<accession>A0A1M5A717</accession>
<dbReference type="InterPro" id="IPR011761">
    <property type="entry name" value="ATP-grasp"/>
</dbReference>
<evidence type="ECO:0000256" key="9">
    <source>
        <dbReference type="ARBA" id="ARBA00022840"/>
    </source>
</evidence>
<evidence type="ECO:0000256" key="8">
    <source>
        <dbReference type="ARBA" id="ARBA00022755"/>
    </source>
</evidence>
<dbReference type="SUPFAM" id="SSF51246">
    <property type="entry name" value="Rudiment single hybrid motif"/>
    <property type="match status" value="1"/>
</dbReference>
<protein>
    <recommendedName>
        <fullName evidence="4 14">Phosphoribosylamine--glycine ligase</fullName>
        <ecNumber evidence="4 14">6.3.4.13</ecNumber>
    </recommendedName>
    <alternativeName>
        <fullName evidence="14">GARS</fullName>
    </alternativeName>
    <alternativeName>
        <fullName evidence="12 14">Glycinamide ribonucleotide synthetase</fullName>
    </alternativeName>
    <alternativeName>
        <fullName evidence="13 14">Phosphoribosylglycinamide synthetase</fullName>
    </alternativeName>
</protein>
<comment type="cofactor">
    <cofactor evidence="1">
        <name>Mn(2+)</name>
        <dbReference type="ChEBI" id="CHEBI:29035"/>
    </cofactor>
</comment>
<dbReference type="EMBL" id="FQVH01000016">
    <property type="protein sequence ID" value="SHF26103.1"/>
    <property type="molecule type" value="Genomic_DNA"/>
</dbReference>
<evidence type="ECO:0000256" key="2">
    <source>
        <dbReference type="ARBA" id="ARBA00001946"/>
    </source>
</evidence>
<evidence type="ECO:0000256" key="15">
    <source>
        <dbReference type="PROSITE-ProRule" id="PRU00409"/>
    </source>
</evidence>
<keyword evidence="9 15" id="KW-0067">ATP-binding</keyword>
<dbReference type="GO" id="GO:0009113">
    <property type="term" value="P:purine nucleobase biosynthetic process"/>
    <property type="evidence" value="ECO:0007669"/>
    <property type="project" value="InterPro"/>
</dbReference>
<keyword evidence="7 15" id="KW-0547">Nucleotide-binding</keyword>
<dbReference type="RefSeq" id="WP_073343662.1">
    <property type="nucleotide sequence ID" value="NZ_FQVH01000016.1"/>
</dbReference>
<evidence type="ECO:0000256" key="5">
    <source>
        <dbReference type="ARBA" id="ARBA00022598"/>
    </source>
</evidence>
<reference evidence="17 18" key="1">
    <citation type="submission" date="2016-11" db="EMBL/GenBank/DDBJ databases">
        <authorList>
            <person name="Jaros S."/>
            <person name="Januszkiewicz K."/>
            <person name="Wedrychowicz H."/>
        </authorList>
    </citation>
    <scope>NUCLEOTIDE SEQUENCE [LARGE SCALE GENOMIC DNA]</scope>
    <source>
        <strain evidence="17 18">DSM 17918</strain>
    </source>
</reference>
<dbReference type="STRING" id="1121256.SAMN02746089_01572"/>
<dbReference type="InterPro" id="IPR020562">
    <property type="entry name" value="PRibGlycinamide_synth_N"/>
</dbReference>
<dbReference type="Pfam" id="PF01071">
    <property type="entry name" value="GARS_A"/>
    <property type="match status" value="1"/>
</dbReference>
<dbReference type="GO" id="GO:0046872">
    <property type="term" value="F:metal ion binding"/>
    <property type="evidence" value="ECO:0007669"/>
    <property type="project" value="UniProtKB-KW"/>
</dbReference>
<evidence type="ECO:0000313" key="17">
    <source>
        <dbReference type="EMBL" id="SHF26103.1"/>
    </source>
</evidence>
<evidence type="ECO:0000256" key="12">
    <source>
        <dbReference type="ARBA" id="ARBA00042242"/>
    </source>
</evidence>
<dbReference type="PANTHER" id="PTHR43472:SF1">
    <property type="entry name" value="PHOSPHORIBOSYLAMINE--GLYCINE LIGASE, CHLOROPLASTIC"/>
    <property type="match status" value="1"/>
</dbReference>
<dbReference type="OrthoDB" id="9807240at2"/>
<feature type="domain" description="ATP-grasp" evidence="16">
    <location>
        <begin position="107"/>
        <end position="313"/>
    </location>
</feature>
<evidence type="ECO:0000256" key="6">
    <source>
        <dbReference type="ARBA" id="ARBA00022723"/>
    </source>
</evidence>
<comment type="catalytic activity">
    <reaction evidence="14">
        <text>5-phospho-beta-D-ribosylamine + glycine + ATP = N(1)-(5-phospho-beta-D-ribosyl)glycinamide + ADP + phosphate + H(+)</text>
        <dbReference type="Rhea" id="RHEA:17453"/>
        <dbReference type="ChEBI" id="CHEBI:15378"/>
        <dbReference type="ChEBI" id="CHEBI:30616"/>
        <dbReference type="ChEBI" id="CHEBI:43474"/>
        <dbReference type="ChEBI" id="CHEBI:57305"/>
        <dbReference type="ChEBI" id="CHEBI:58681"/>
        <dbReference type="ChEBI" id="CHEBI:143788"/>
        <dbReference type="ChEBI" id="CHEBI:456216"/>
        <dbReference type="EC" id="6.3.4.13"/>
    </reaction>
</comment>
<keyword evidence="5 14" id="KW-0436">Ligase</keyword>
<keyword evidence="18" id="KW-1185">Reference proteome</keyword>
<dbReference type="InterPro" id="IPR037123">
    <property type="entry name" value="PRibGlycinamide_synth_C_sf"/>
</dbReference>
<organism evidence="17 18">
    <name type="scientific">Caldanaerobius fijiensis DSM 17918</name>
    <dbReference type="NCBI Taxonomy" id="1121256"/>
    <lineage>
        <taxon>Bacteria</taxon>
        <taxon>Bacillati</taxon>
        <taxon>Bacillota</taxon>
        <taxon>Clostridia</taxon>
        <taxon>Thermoanaerobacterales</taxon>
        <taxon>Thermoanaerobacteraceae</taxon>
        <taxon>Caldanaerobius</taxon>
    </lineage>
</organism>
<dbReference type="GO" id="GO:0004637">
    <property type="term" value="F:phosphoribosylamine-glycine ligase activity"/>
    <property type="evidence" value="ECO:0007669"/>
    <property type="project" value="UniProtKB-UniRule"/>
</dbReference>
<dbReference type="Gene3D" id="3.30.1490.20">
    <property type="entry name" value="ATP-grasp fold, A domain"/>
    <property type="match status" value="1"/>
</dbReference>
<dbReference type="SMART" id="SM01209">
    <property type="entry name" value="GARS_A"/>
    <property type="match status" value="1"/>
</dbReference>
<dbReference type="SUPFAM" id="SSF56059">
    <property type="entry name" value="Glutathione synthetase ATP-binding domain-like"/>
    <property type="match status" value="1"/>
</dbReference>
<evidence type="ECO:0000313" key="18">
    <source>
        <dbReference type="Proteomes" id="UP000184088"/>
    </source>
</evidence>
<dbReference type="Gene3D" id="3.90.600.10">
    <property type="entry name" value="Phosphoribosylglycinamide synthetase, C-terminal domain"/>
    <property type="match status" value="1"/>
</dbReference>
<dbReference type="GO" id="GO:0006189">
    <property type="term" value="P:'de novo' IMP biosynthetic process"/>
    <property type="evidence" value="ECO:0007669"/>
    <property type="project" value="UniProtKB-UniRule"/>
</dbReference>
<dbReference type="PANTHER" id="PTHR43472">
    <property type="entry name" value="PHOSPHORIBOSYLAMINE--GLYCINE LIGASE"/>
    <property type="match status" value="1"/>
</dbReference>
<dbReference type="Pfam" id="PF02844">
    <property type="entry name" value="GARS_N"/>
    <property type="match status" value="1"/>
</dbReference>
<dbReference type="InterPro" id="IPR013815">
    <property type="entry name" value="ATP_grasp_subdomain_1"/>
</dbReference>
<dbReference type="UniPathway" id="UPA00074">
    <property type="reaction ID" value="UER00125"/>
</dbReference>
<sequence>MKVLVVGGGGREHAIAWKVAQSPRVDKIYCAPGNAGIARIAQCVDIPADAVDELADFAQENAVDLTVVGPEVPLMKGIVDVFVKRGLRIFGPSRDAAVIEGSKYFAKLLLQKYNIPTARFKAFDNYEEAVKYLDDIQYPTVIKTDGLAQGKGVIIADDREEAQKALEDIMLKRIFGKSGDTVIIEEFLEGREASVLAFTDGKTVIPMVSAMDYKRIYDGDMGPNTGGMGNIAPNPYYSDEINTDVMEKILKPVIKALDMEGRKYKGVLYAGLMLTEDGPKVLEFNARFGDPETQVILPLLDTDIVDIMDAVIEERLNSIQVKWLDKTAICVVAASGGYPGKYQTGFEISGLDEVDDDVMVFHAGTKADGDKVLTAGGRVLAVTAIGDTLLEARAKAYDNIDRIDFKGIQYRRDIGKVKV</sequence>
<dbReference type="PROSITE" id="PS50975">
    <property type="entry name" value="ATP_GRASP"/>
    <property type="match status" value="1"/>
</dbReference>
<dbReference type="InterPro" id="IPR020559">
    <property type="entry name" value="PRibGlycinamide_synth_CS"/>
</dbReference>
<dbReference type="GO" id="GO:0005524">
    <property type="term" value="F:ATP binding"/>
    <property type="evidence" value="ECO:0007669"/>
    <property type="project" value="UniProtKB-UniRule"/>
</dbReference>
<dbReference type="PROSITE" id="PS00184">
    <property type="entry name" value="GARS"/>
    <property type="match status" value="1"/>
</dbReference>
<dbReference type="Proteomes" id="UP000184088">
    <property type="component" value="Unassembled WGS sequence"/>
</dbReference>
<evidence type="ECO:0000256" key="3">
    <source>
        <dbReference type="ARBA" id="ARBA00005174"/>
    </source>
</evidence>
<dbReference type="FunFam" id="3.40.50.20:FF:000006">
    <property type="entry name" value="Phosphoribosylamine--glycine ligase, chloroplastic"/>
    <property type="match status" value="1"/>
</dbReference>
<dbReference type="HAMAP" id="MF_00138">
    <property type="entry name" value="GARS"/>
    <property type="match status" value="1"/>
</dbReference>
<dbReference type="FunFam" id="3.30.1490.20:FF:000006">
    <property type="entry name" value="phosphoribosylamine--glycine ligase, chloroplastic-like"/>
    <property type="match status" value="1"/>
</dbReference>
<dbReference type="AlphaFoldDB" id="A0A1M5A717"/>
<gene>
    <name evidence="14" type="primary">purD</name>
    <name evidence="17" type="ORF">SAMN02746089_01572</name>
</gene>
<dbReference type="NCBIfam" id="TIGR00877">
    <property type="entry name" value="purD"/>
    <property type="match status" value="1"/>
</dbReference>
<dbReference type="SUPFAM" id="SSF52440">
    <property type="entry name" value="PreATP-grasp domain"/>
    <property type="match status" value="1"/>
</dbReference>
<dbReference type="Pfam" id="PF02843">
    <property type="entry name" value="GARS_C"/>
    <property type="match status" value="1"/>
</dbReference>
<comment type="similarity">
    <text evidence="11 14">Belongs to the GARS family.</text>
</comment>
<evidence type="ECO:0000256" key="14">
    <source>
        <dbReference type="HAMAP-Rule" id="MF_00138"/>
    </source>
</evidence>
<keyword evidence="8 14" id="KW-0658">Purine biosynthesis</keyword>
<dbReference type="EC" id="6.3.4.13" evidence="4 14"/>
<dbReference type="InterPro" id="IPR020560">
    <property type="entry name" value="PRibGlycinamide_synth_C-dom"/>
</dbReference>
<evidence type="ECO:0000256" key="13">
    <source>
        <dbReference type="ARBA" id="ARBA00042864"/>
    </source>
</evidence>
<dbReference type="FunFam" id="3.30.470.20:FF:000018">
    <property type="entry name" value="Trifunctional purine biosynthetic protein adenosine-3"/>
    <property type="match status" value="1"/>
</dbReference>
<evidence type="ECO:0000256" key="7">
    <source>
        <dbReference type="ARBA" id="ARBA00022741"/>
    </source>
</evidence>
<dbReference type="SMART" id="SM01210">
    <property type="entry name" value="GARS_C"/>
    <property type="match status" value="1"/>
</dbReference>
<dbReference type="Gene3D" id="3.30.470.20">
    <property type="entry name" value="ATP-grasp fold, B domain"/>
    <property type="match status" value="1"/>
</dbReference>
<evidence type="ECO:0000256" key="1">
    <source>
        <dbReference type="ARBA" id="ARBA00001936"/>
    </source>
</evidence>